<dbReference type="PANTHER" id="PTHR42807">
    <property type="entry name" value="GLUTARYL-COA DEHYDROGENASE, MITOCHONDRIAL"/>
    <property type="match status" value="1"/>
</dbReference>
<name>A0ABT9H9E4_9SPHN</name>
<evidence type="ECO:0000256" key="2">
    <source>
        <dbReference type="ARBA" id="ARBA00009347"/>
    </source>
</evidence>
<evidence type="ECO:0000256" key="3">
    <source>
        <dbReference type="ARBA" id="ARBA00022630"/>
    </source>
</evidence>
<comment type="catalytic activity">
    <reaction evidence="10">
        <text>glutaryl-CoA + oxidized [electron-transfer flavoprotein] + 2 H(+) = (2E)-butenoyl-CoA + reduced [electron-transfer flavoprotein] + CO2</text>
        <dbReference type="Rhea" id="RHEA:13389"/>
        <dbReference type="Rhea" id="RHEA-COMP:10685"/>
        <dbReference type="Rhea" id="RHEA-COMP:10686"/>
        <dbReference type="ChEBI" id="CHEBI:15378"/>
        <dbReference type="ChEBI" id="CHEBI:16526"/>
        <dbReference type="ChEBI" id="CHEBI:57332"/>
        <dbReference type="ChEBI" id="CHEBI:57378"/>
        <dbReference type="ChEBI" id="CHEBI:57692"/>
        <dbReference type="ChEBI" id="CHEBI:58307"/>
        <dbReference type="EC" id="1.3.8.6"/>
    </reaction>
</comment>
<dbReference type="PANTHER" id="PTHR42807:SF1">
    <property type="entry name" value="GLUTARYL-COA DEHYDROGENASE, MITOCHONDRIAL"/>
    <property type="match status" value="1"/>
</dbReference>
<dbReference type="SUPFAM" id="SSF56645">
    <property type="entry name" value="Acyl-CoA dehydrogenase NM domain-like"/>
    <property type="match status" value="1"/>
</dbReference>
<dbReference type="InterPro" id="IPR009100">
    <property type="entry name" value="AcylCoA_DH/oxidase_NM_dom_sf"/>
</dbReference>
<dbReference type="InterPro" id="IPR006089">
    <property type="entry name" value="Acyl-CoA_DH_CS"/>
</dbReference>
<comment type="pathway">
    <text evidence="8">Amino-acid metabolism; tryptophan metabolism.</text>
</comment>
<evidence type="ECO:0000259" key="13">
    <source>
        <dbReference type="Pfam" id="PF02770"/>
    </source>
</evidence>
<evidence type="ECO:0000313" key="16">
    <source>
        <dbReference type="Proteomes" id="UP001235664"/>
    </source>
</evidence>
<dbReference type="InterPro" id="IPR036250">
    <property type="entry name" value="AcylCo_DH-like_C"/>
</dbReference>
<reference evidence="15 16" key="1">
    <citation type="submission" date="2023-08" db="EMBL/GenBank/DDBJ databases">
        <title>genomic of DY56.</title>
        <authorList>
            <person name="Wang Y."/>
        </authorList>
    </citation>
    <scope>NUCLEOTIDE SEQUENCE [LARGE SCALE GENOMIC DNA]</scope>
    <source>
        <strain evidence="15 16">DY56-A-20</strain>
    </source>
</reference>
<dbReference type="Pfam" id="PF00441">
    <property type="entry name" value="Acyl-CoA_dh_1"/>
    <property type="match status" value="1"/>
</dbReference>
<feature type="domain" description="Acyl-CoA oxidase/dehydrogenase middle" evidence="13">
    <location>
        <begin position="133"/>
        <end position="226"/>
    </location>
</feature>
<protein>
    <recommendedName>
        <fullName evidence="9">glutaryl-CoA dehydrogenase (ETF)</fullName>
        <ecNumber evidence="9">1.3.8.6</ecNumber>
    </recommendedName>
</protein>
<accession>A0ABT9H9E4</accession>
<dbReference type="Gene3D" id="2.40.110.10">
    <property type="entry name" value="Butyryl-CoA Dehydrogenase, subunit A, domain 2"/>
    <property type="match status" value="1"/>
</dbReference>
<feature type="domain" description="Acyl-CoA dehydrogenase/oxidase C-terminal" evidence="12">
    <location>
        <begin position="244"/>
        <end position="385"/>
    </location>
</feature>
<keyword evidence="5" id="KW-0809">Transit peptide</keyword>
<evidence type="ECO:0000313" key="15">
    <source>
        <dbReference type="EMBL" id="MDP4539923.1"/>
    </source>
</evidence>
<keyword evidence="4 11" id="KW-0274">FAD</keyword>
<proteinExistence type="inferred from homology"/>
<gene>
    <name evidence="15" type="ORF">Q9K01_09830</name>
</gene>
<keyword evidence="6 11" id="KW-0560">Oxidoreductase</keyword>
<comment type="pathway">
    <text evidence="7">Amino-acid metabolism; lysine degradation.</text>
</comment>
<keyword evidence="3 11" id="KW-0285">Flavoprotein</keyword>
<comment type="caution">
    <text evidence="15">The sequence shown here is derived from an EMBL/GenBank/DDBJ whole genome shotgun (WGS) entry which is preliminary data.</text>
</comment>
<dbReference type="Gene3D" id="1.10.540.10">
    <property type="entry name" value="Acyl-CoA dehydrogenase/oxidase, N-terminal domain"/>
    <property type="match status" value="1"/>
</dbReference>
<dbReference type="PROSITE" id="PS00072">
    <property type="entry name" value="ACYL_COA_DH_1"/>
    <property type="match status" value="1"/>
</dbReference>
<evidence type="ECO:0000256" key="6">
    <source>
        <dbReference type="ARBA" id="ARBA00023002"/>
    </source>
</evidence>
<keyword evidence="16" id="KW-1185">Reference proteome</keyword>
<evidence type="ECO:0000256" key="8">
    <source>
        <dbReference type="ARBA" id="ARBA00037927"/>
    </source>
</evidence>
<dbReference type="EC" id="1.3.8.6" evidence="9"/>
<dbReference type="InterPro" id="IPR009075">
    <property type="entry name" value="AcylCo_DH/oxidase_C"/>
</dbReference>
<dbReference type="InterPro" id="IPR013786">
    <property type="entry name" value="AcylCoA_DH/ox_N"/>
</dbReference>
<evidence type="ECO:0000256" key="11">
    <source>
        <dbReference type="RuleBase" id="RU362125"/>
    </source>
</evidence>
<dbReference type="Pfam" id="PF02770">
    <property type="entry name" value="Acyl-CoA_dh_M"/>
    <property type="match status" value="1"/>
</dbReference>
<evidence type="ECO:0000256" key="4">
    <source>
        <dbReference type="ARBA" id="ARBA00022827"/>
    </source>
</evidence>
<comment type="cofactor">
    <cofactor evidence="1 11">
        <name>FAD</name>
        <dbReference type="ChEBI" id="CHEBI:57692"/>
    </cofactor>
</comment>
<dbReference type="SUPFAM" id="SSF47203">
    <property type="entry name" value="Acyl-CoA dehydrogenase C-terminal domain-like"/>
    <property type="match status" value="1"/>
</dbReference>
<dbReference type="RefSeq" id="WP_305930478.1">
    <property type="nucleotide sequence ID" value="NZ_JAVAIL010000003.1"/>
</dbReference>
<dbReference type="InterPro" id="IPR006091">
    <property type="entry name" value="Acyl-CoA_Oxase/DH_mid-dom"/>
</dbReference>
<dbReference type="InterPro" id="IPR037069">
    <property type="entry name" value="AcylCoA_DH/ox_N_sf"/>
</dbReference>
<evidence type="ECO:0000259" key="14">
    <source>
        <dbReference type="Pfam" id="PF02771"/>
    </source>
</evidence>
<dbReference type="CDD" id="cd01151">
    <property type="entry name" value="GCD"/>
    <property type="match status" value="1"/>
</dbReference>
<organism evidence="15 16">
    <name type="scientific">Qipengyuania benthica</name>
    <dbReference type="NCBI Taxonomy" id="3067651"/>
    <lineage>
        <taxon>Bacteria</taxon>
        <taxon>Pseudomonadati</taxon>
        <taxon>Pseudomonadota</taxon>
        <taxon>Alphaproteobacteria</taxon>
        <taxon>Sphingomonadales</taxon>
        <taxon>Erythrobacteraceae</taxon>
        <taxon>Qipengyuania</taxon>
    </lineage>
</organism>
<comment type="similarity">
    <text evidence="2 11">Belongs to the acyl-CoA dehydrogenase family.</text>
</comment>
<dbReference type="InterPro" id="IPR046373">
    <property type="entry name" value="Acyl-CoA_Oxase/DH_mid-dom_sf"/>
</dbReference>
<dbReference type="Gene3D" id="1.20.140.10">
    <property type="entry name" value="Butyryl-CoA Dehydrogenase, subunit A, domain 3"/>
    <property type="match status" value="1"/>
</dbReference>
<sequence length="391" mass="42280">MVPFAWDDPFGIDDQLTDEERMIRDSARGFAQSELQPRVIEAFSKEIDAPELFPLMGRAGLLGATIPEEYGGAGAGYVAYGLIAREIERVDSGYRSMASVQSSLVMYPIHAYGSEEQRRKYLPGLASGELIGCFGLTEPDAGSDPSGMKTVAKKDGDGYVLNGSKTWISNSPFADVFVVWAKSEAHGGGIRGFVLDKGTKGLSAPKIEGKISLRASTTGMIVMDDVHVGADALLPDVQGLKGPFGCLNRARYGISWGAMGAAEFCFHAARQYGLDRHQFDRPLAATQLFQKKYADMMTDIALGLQASLRVGRLMDEGRFAPEMISIVKRNNVGKALDIARVARDMHGGNGISEEYQVIRHMVNLETVNTYEGTADVHALILGRAVTGIAAF</sequence>
<evidence type="ECO:0000256" key="7">
    <source>
        <dbReference type="ARBA" id="ARBA00037899"/>
    </source>
</evidence>
<dbReference type="EMBL" id="JAVAIL010000003">
    <property type="protein sequence ID" value="MDP4539923.1"/>
    <property type="molecule type" value="Genomic_DNA"/>
</dbReference>
<evidence type="ECO:0000256" key="10">
    <source>
        <dbReference type="ARBA" id="ARBA00049493"/>
    </source>
</evidence>
<dbReference type="InterPro" id="IPR052033">
    <property type="entry name" value="Glutaryl-CoA_DH_mitochondrial"/>
</dbReference>
<evidence type="ECO:0000256" key="1">
    <source>
        <dbReference type="ARBA" id="ARBA00001974"/>
    </source>
</evidence>
<dbReference type="Proteomes" id="UP001235664">
    <property type="component" value="Unassembled WGS sequence"/>
</dbReference>
<dbReference type="Pfam" id="PF02771">
    <property type="entry name" value="Acyl-CoA_dh_N"/>
    <property type="match status" value="1"/>
</dbReference>
<evidence type="ECO:0000256" key="5">
    <source>
        <dbReference type="ARBA" id="ARBA00022946"/>
    </source>
</evidence>
<dbReference type="PROSITE" id="PS00073">
    <property type="entry name" value="ACYL_COA_DH_2"/>
    <property type="match status" value="1"/>
</dbReference>
<evidence type="ECO:0000256" key="9">
    <source>
        <dbReference type="ARBA" id="ARBA00039033"/>
    </source>
</evidence>
<feature type="domain" description="Acyl-CoA dehydrogenase/oxidase N-terminal" evidence="14">
    <location>
        <begin position="17"/>
        <end position="129"/>
    </location>
</feature>
<evidence type="ECO:0000259" key="12">
    <source>
        <dbReference type="Pfam" id="PF00441"/>
    </source>
</evidence>